<evidence type="ECO:0000256" key="1">
    <source>
        <dbReference type="ARBA" id="ARBA00004945"/>
    </source>
</evidence>
<feature type="binding site" evidence="6">
    <location>
        <begin position="398"/>
        <end position="399"/>
    </location>
    <ligand>
        <name>substrate</name>
    </ligand>
</feature>
<dbReference type="GO" id="GO:0019509">
    <property type="term" value="P:L-methionine salvage from methylthioadenosine"/>
    <property type="evidence" value="ECO:0007669"/>
    <property type="project" value="UniProtKB-UniRule"/>
</dbReference>
<dbReference type="STRING" id="667129.HMPREF0758_0488"/>
<comment type="caution">
    <text evidence="8">The sequence shown here is derived from an EMBL/GenBank/DDBJ whole genome shotgun (WGS) entry which is preliminary data.</text>
</comment>
<dbReference type="EC" id="3.2.2.9" evidence="6"/>
<comment type="subunit">
    <text evidence="6">Homodimer.</text>
</comment>
<dbReference type="InterPro" id="IPR000845">
    <property type="entry name" value="Nucleoside_phosphorylase_d"/>
</dbReference>
<comment type="pathway">
    <text evidence="1 6">Amino-acid biosynthesis; L-methionine biosynthesis via salvage pathway; S-methyl-5-thio-alpha-D-ribose 1-phosphate from S-methyl-5'-thioadenosine (hydrolase route): step 1/2.</text>
</comment>
<feature type="binding site" evidence="6">
    <location>
        <position position="303"/>
    </location>
    <ligand>
        <name>substrate</name>
    </ligand>
</feature>
<comment type="catalytic activity">
    <reaction evidence="6">
        <text>S-adenosyl-L-homocysteine + H2O = S-(5-deoxy-D-ribos-5-yl)-L-homocysteine + adenine</text>
        <dbReference type="Rhea" id="RHEA:17805"/>
        <dbReference type="ChEBI" id="CHEBI:15377"/>
        <dbReference type="ChEBI" id="CHEBI:16708"/>
        <dbReference type="ChEBI" id="CHEBI:57856"/>
        <dbReference type="ChEBI" id="CHEBI:58195"/>
        <dbReference type="EC" id="3.2.2.9"/>
    </reaction>
</comment>
<evidence type="ECO:0000313" key="8">
    <source>
        <dbReference type="EMBL" id="EFE97904.1"/>
    </source>
</evidence>
<dbReference type="GO" id="GO:0046124">
    <property type="term" value="P:purine deoxyribonucleoside catabolic process"/>
    <property type="evidence" value="ECO:0007669"/>
    <property type="project" value="UniProtKB-UniRule"/>
</dbReference>
<dbReference type="HOGENOM" id="CLU_597025_0_0_6"/>
<accession>D4DX38</accession>
<sequence>MTEIVTNAAAQAVKIAFPLMQTQYLNRAAILTARLAAAAGRIQALAEPVVNRRLAKMAKRRIADVMHQAGHFHDAFKRIEQAGQAEPIDALLLLETVEDLFGNMSPNLLHLHRMGQTTAHRGIALQRENLGFLLQSADRCRIDDPPAIALELTNDIVFFLGFDRFTERPLEADFLFKVDPGHLVLSPWRITPVITIPNGGCNGLSLFQSHDRLCAILTPNQRVLFMKVGIIGAMEQEVTLLREQIENRQTIQRAGCEIYTGQIGGVEVALLKSGIGKVAAALGTTLLLEHCQPDVVINTGSAGGLASTLKVGDIVVSEEVRYHDADVTAFGYQPGQMAGCPAAFVANDALIALAENCIKQLELNAVRGLICSGDAFINGAEPLARIRATFPNVAAVEMEAAAIGHVCHQFNTPFVVVRAISDVADSESHMSFDEFLVVAAKQSSLMVNAMLQTLAKRG</sequence>
<dbReference type="GO" id="GO:0005829">
    <property type="term" value="C:cytosol"/>
    <property type="evidence" value="ECO:0007669"/>
    <property type="project" value="TreeGrafter"/>
</dbReference>
<dbReference type="GO" id="GO:0008782">
    <property type="term" value="F:adenosylhomocysteine nucleosidase activity"/>
    <property type="evidence" value="ECO:0007669"/>
    <property type="project" value="UniProtKB-UniRule"/>
</dbReference>
<dbReference type="GO" id="GO:0019284">
    <property type="term" value="P:L-methionine salvage from S-adenosylmethionine"/>
    <property type="evidence" value="ECO:0007669"/>
    <property type="project" value="TreeGrafter"/>
</dbReference>
<dbReference type="PANTHER" id="PTHR46832:SF1">
    <property type="entry name" value="5'-METHYLTHIOADENOSINE_S-ADENOSYLHOMOCYSTEINE NUCLEOSIDASE"/>
    <property type="match status" value="1"/>
</dbReference>
<dbReference type="AlphaFoldDB" id="D4DX38"/>
<dbReference type="NCBIfam" id="TIGR01704">
    <property type="entry name" value="MTA_SAH-Nsdase"/>
    <property type="match status" value="1"/>
</dbReference>
<evidence type="ECO:0000256" key="3">
    <source>
        <dbReference type="ARBA" id="ARBA00022801"/>
    </source>
</evidence>
<dbReference type="InterPro" id="IPR010049">
    <property type="entry name" value="MTA_SAH_Nsdase"/>
</dbReference>
<gene>
    <name evidence="6 8" type="primary">mtnN</name>
    <name evidence="8" type="ORF">HMPREF0758_0488</name>
</gene>
<keyword evidence="4 6" id="KW-0486">Methionine biosynthesis</keyword>
<dbReference type="UniPathway" id="UPA00904">
    <property type="reaction ID" value="UER00871"/>
</dbReference>
<dbReference type="PANTHER" id="PTHR46832">
    <property type="entry name" value="5'-METHYLTHIOADENOSINE/S-ADENOSYLHOMOCYSTEINE NUCLEOSIDASE"/>
    <property type="match status" value="1"/>
</dbReference>
<evidence type="ECO:0000313" key="9">
    <source>
        <dbReference type="Proteomes" id="UP000005723"/>
    </source>
</evidence>
<dbReference type="Proteomes" id="UP000005723">
    <property type="component" value="Unassembled WGS sequence"/>
</dbReference>
<evidence type="ECO:0000256" key="4">
    <source>
        <dbReference type="ARBA" id="ARBA00023167"/>
    </source>
</evidence>
<dbReference type="InterPro" id="IPR035994">
    <property type="entry name" value="Nucleoside_phosphorylase_sf"/>
</dbReference>
<organism evidence="8 9">
    <name type="scientific">Serratia odorifera DSM 4582</name>
    <dbReference type="NCBI Taxonomy" id="667129"/>
    <lineage>
        <taxon>Bacteria</taxon>
        <taxon>Pseudomonadati</taxon>
        <taxon>Pseudomonadota</taxon>
        <taxon>Gammaproteobacteria</taxon>
        <taxon>Enterobacterales</taxon>
        <taxon>Yersiniaceae</taxon>
        <taxon>Serratia</taxon>
    </lineage>
</organism>
<comment type="similarity">
    <text evidence="6">Belongs to the PNP/UDP phosphorylase family. MtnN subfamily.</text>
</comment>
<comment type="function">
    <text evidence="6">Catalyzes the irreversible cleavage of the glycosidic bond in both 5'-methylthioadenosine (MTA) and S-adenosylhomocysteine (SAH/AdoHcy) to adenine and the corresponding thioribose, 5'-methylthioribose and S-ribosylhomocysteine, respectively. Also cleaves 5'-deoxyadenosine, a toxic by-product of radical S-adenosylmethionine (SAM) enzymes, into 5-deoxyribose and adenine. Thus, is required for in vivo function of the radical SAM enzymes biotin synthase and lipoic acid synthase, that are inhibited by 5'-deoxyadenosine accumulation.</text>
</comment>
<protein>
    <recommendedName>
        <fullName evidence="6">5'-methylthioadenosine/S-adenosylhomocysteine nucleosidase</fullName>
        <shortName evidence="6">MTA/SAH nucleosidase</shortName>
        <shortName evidence="6">MTAN</shortName>
        <ecNumber evidence="6">3.2.2.9</ecNumber>
    </recommendedName>
    <alternativeName>
        <fullName evidence="6">5'-deoxyadenosine nucleosidase</fullName>
        <shortName evidence="6">DOA nucleosidase</shortName>
        <shortName evidence="6">dAdo nucleosidase</shortName>
    </alternativeName>
    <alternativeName>
        <fullName evidence="6">5'-methylthioadenosine nucleosidase</fullName>
        <shortName evidence="6">MTA nucleosidase</shortName>
    </alternativeName>
    <alternativeName>
        <fullName evidence="6">S-adenosylhomocysteine nucleosidase</fullName>
        <shortName evidence="6">AdoHcy nucleosidase</shortName>
        <shortName evidence="6">SAH nucleosidase</shortName>
        <shortName evidence="6">SRH nucleosidase</shortName>
    </alternativeName>
</protein>
<keyword evidence="9" id="KW-1185">Reference proteome</keyword>
<evidence type="ECO:0000256" key="2">
    <source>
        <dbReference type="ARBA" id="ARBA00022605"/>
    </source>
</evidence>
<comment type="catalytic activity">
    <reaction evidence="6">
        <text>S-methyl-5'-thioadenosine + H2O = 5-(methylsulfanyl)-D-ribose + adenine</text>
        <dbReference type="Rhea" id="RHEA:13617"/>
        <dbReference type="ChEBI" id="CHEBI:15377"/>
        <dbReference type="ChEBI" id="CHEBI:16708"/>
        <dbReference type="ChEBI" id="CHEBI:17509"/>
        <dbReference type="ChEBI" id="CHEBI:78440"/>
        <dbReference type="EC" id="3.2.2.9"/>
    </reaction>
</comment>
<dbReference type="CDD" id="cd09008">
    <property type="entry name" value="MTAN"/>
    <property type="match status" value="1"/>
</dbReference>
<evidence type="ECO:0000259" key="7">
    <source>
        <dbReference type="Pfam" id="PF01048"/>
    </source>
</evidence>
<dbReference type="FunFam" id="3.40.50.1580:FF:000001">
    <property type="entry name" value="MTA/SAH nucleosidase family protein"/>
    <property type="match status" value="1"/>
</dbReference>
<feature type="active site" description="Proton acceptor" evidence="6">
    <location>
        <position position="237"/>
    </location>
</feature>
<feature type="binding site" evidence="6">
    <location>
        <position position="377"/>
    </location>
    <ligand>
        <name>substrate</name>
    </ligand>
</feature>
<keyword evidence="2 6" id="KW-0028">Amino-acid biosynthesis</keyword>
<dbReference type="EMBL" id="ADBY01000014">
    <property type="protein sequence ID" value="EFE97904.1"/>
    <property type="molecule type" value="Genomic_DNA"/>
</dbReference>
<feature type="domain" description="Nucleoside phosphorylase" evidence="7">
    <location>
        <begin position="227"/>
        <end position="451"/>
    </location>
</feature>
<dbReference type="NCBIfam" id="NF004079">
    <property type="entry name" value="PRK05584.1"/>
    <property type="match status" value="1"/>
</dbReference>
<dbReference type="Gene3D" id="3.40.50.1580">
    <property type="entry name" value="Nucleoside phosphorylase domain"/>
    <property type="match status" value="1"/>
</dbReference>
<keyword evidence="8" id="KW-0326">Glycosidase</keyword>
<evidence type="ECO:0000256" key="6">
    <source>
        <dbReference type="HAMAP-Rule" id="MF_01684"/>
    </source>
</evidence>
<evidence type="ECO:0000256" key="5">
    <source>
        <dbReference type="ARBA" id="ARBA00050313"/>
    </source>
</evidence>
<name>D4DX38_SEROD</name>
<dbReference type="HAMAP" id="MF_01684">
    <property type="entry name" value="Salvage_MtnN"/>
    <property type="match status" value="1"/>
</dbReference>
<proteinExistence type="inferred from homology"/>
<comment type="catalytic activity">
    <reaction evidence="5">
        <text>5'-deoxyadenosine + H2O = 5-deoxy-D-ribose + adenine</text>
        <dbReference type="Rhea" id="RHEA:29859"/>
        <dbReference type="ChEBI" id="CHEBI:15377"/>
        <dbReference type="ChEBI" id="CHEBI:16708"/>
        <dbReference type="ChEBI" id="CHEBI:17319"/>
        <dbReference type="ChEBI" id="CHEBI:149540"/>
        <dbReference type="EC" id="3.2.2.9"/>
    </reaction>
    <physiologicalReaction direction="left-to-right" evidence="5">
        <dbReference type="Rhea" id="RHEA:29860"/>
    </physiologicalReaction>
</comment>
<feature type="active site" description="Proton donor" evidence="6">
    <location>
        <position position="422"/>
    </location>
</feature>
<keyword evidence="3 6" id="KW-0378">Hydrolase</keyword>
<dbReference type="SUPFAM" id="SSF53167">
    <property type="entry name" value="Purine and uridine phosphorylases"/>
    <property type="match status" value="1"/>
</dbReference>
<dbReference type="Pfam" id="PF01048">
    <property type="entry name" value="PNP_UDP_1"/>
    <property type="match status" value="1"/>
</dbReference>
<reference evidence="8 9" key="1">
    <citation type="submission" date="2010-01" db="EMBL/GenBank/DDBJ databases">
        <authorList>
            <person name="Muzny D."/>
            <person name="Qin X."/>
            <person name="Deng J."/>
            <person name="Jiang H."/>
            <person name="Liu Y."/>
            <person name="Qu J."/>
            <person name="Song X.-Z."/>
            <person name="Zhang L."/>
            <person name="Thornton R."/>
            <person name="Coyle M."/>
            <person name="Francisco L."/>
            <person name="Jackson L."/>
            <person name="Javaid M."/>
            <person name="Korchina V."/>
            <person name="Kovar C."/>
            <person name="Mata R."/>
            <person name="Mathew T."/>
            <person name="Ngo R."/>
            <person name="Nguyen L."/>
            <person name="Nguyen N."/>
            <person name="Okwuonu G."/>
            <person name="Ongeri F."/>
            <person name="Pham C."/>
            <person name="Simmons D."/>
            <person name="Wilczek-Boney K."/>
            <person name="Hale W."/>
            <person name="Jakkamsetti A."/>
            <person name="Pham P."/>
            <person name="Ruth R."/>
            <person name="San Lucas F."/>
            <person name="Warren J."/>
            <person name="Zhang J."/>
            <person name="Zhao Z."/>
            <person name="Zhou C."/>
            <person name="Zhu D."/>
            <person name="Lee S."/>
            <person name="Bess C."/>
            <person name="Blankenburg K."/>
            <person name="Forbes L."/>
            <person name="Fu Q."/>
            <person name="Gubbala S."/>
            <person name="Hirani K."/>
            <person name="Jayaseelan J.C."/>
            <person name="Lara F."/>
            <person name="Munidasa M."/>
            <person name="Palculict T."/>
            <person name="Patil S."/>
            <person name="Pu L.-L."/>
            <person name="Saada N."/>
            <person name="Tang L."/>
            <person name="Weissenberger G."/>
            <person name="Zhu Y."/>
            <person name="Hemphill L."/>
            <person name="Shang Y."/>
            <person name="Youmans B."/>
            <person name="Ayvaz T."/>
            <person name="Ross M."/>
            <person name="Santibanez J."/>
            <person name="Aqrawi P."/>
            <person name="Gross S."/>
            <person name="Joshi V."/>
            <person name="Fowler G."/>
            <person name="Nazareth L."/>
            <person name="Reid J."/>
            <person name="Worley K."/>
            <person name="Petrosino J."/>
            <person name="Highlander S."/>
            <person name="Gibbs R."/>
        </authorList>
    </citation>
    <scope>NUCLEOTIDE SEQUENCE [LARGE SCALE GENOMIC DNA]</scope>
    <source>
        <strain evidence="8 9">DSM 4582</strain>
    </source>
</reference>
<dbReference type="GO" id="GO:0008930">
    <property type="term" value="F:methylthioadenosine nucleosidase activity"/>
    <property type="evidence" value="ECO:0007669"/>
    <property type="project" value="UniProtKB-UniRule"/>
</dbReference>